<evidence type="ECO:0000256" key="2">
    <source>
        <dbReference type="ARBA" id="ARBA00023004"/>
    </source>
</evidence>
<sequence length="547" mass="57348">MSFCAAVLNGNVYIDGGEFSYSSSSGVTYQYSSTLLSIDLSADFEPDTVSYRSIPKPSGVPDLNKAGIWVDQTSGLLYTGFAGLTSDFGDAPTVAQGLWSFEPSADGATGSWTNLNDTTDEYFTTQPRHFSGPVASGNGTGYFLGGQILDNGTEVPVSGLLKYNFATKVATNSTVSGISTSGYLQRGMMHYVPNFGPAGVIVAAGGHQLQKGSTEKFLLSFNSVQVFDPATDTWYEQTTTGNIPEGRKEYCMAGAASSSRTYEILVYAGWDGNLGTTSIPWDEAYVLSLPSFHWFKADFQALRPRHGLTCEHVGGGQVLAIGGVDTTQNGPTSLYDDVFNTRDTHDQGLAVFDMGSLSFTTGYKSNQTVYNLATDVQNYYNDHDRMADFANSGLKDLFAVEDFTAAATDDTGSGESSSGTGDSGSASGTSPGSSNPSSDSGSTASSSTGAVAGGVVGGLVGAALIGSAVFFLLRRRKAKRAMLQQNIEGAGTGLGEKTYYSGGGPASGTYSQVPHAEMPGQAPPRSEVSGSTPHTELPDTNRYELSS</sequence>
<reference evidence="5" key="1">
    <citation type="submission" date="2017-09" db="EMBL/GenBank/DDBJ databases">
        <title>Polyketide synthases of a Diaporthe helianthi virulent isolate.</title>
        <authorList>
            <person name="Baroncelli R."/>
        </authorList>
    </citation>
    <scope>NUCLEOTIDE SEQUENCE [LARGE SCALE GENOMIC DNA]</scope>
    <source>
        <strain evidence="5">7/96</strain>
    </source>
</reference>
<evidence type="ECO:0000313" key="5">
    <source>
        <dbReference type="EMBL" id="POS75478.1"/>
    </source>
</evidence>
<dbReference type="InParanoid" id="A0A2P5HYZ3"/>
<dbReference type="STRING" id="158607.A0A2P5HYZ3"/>
<dbReference type="EMBL" id="MAVT02000482">
    <property type="protein sequence ID" value="POS75478.1"/>
    <property type="molecule type" value="Genomic_DNA"/>
</dbReference>
<comment type="caution">
    <text evidence="5">The sequence shown here is derived from an EMBL/GenBank/DDBJ whole genome shotgun (WGS) entry which is preliminary data.</text>
</comment>
<evidence type="ECO:0000256" key="1">
    <source>
        <dbReference type="ARBA" id="ARBA00022737"/>
    </source>
</evidence>
<protein>
    <recommendedName>
        <fullName evidence="7">Kelch repeat protein</fullName>
    </recommendedName>
</protein>
<keyword evidence="2" id="KW-0408">Iron</keyword>
<proteinExistence type="predicted"/>
<keyword evidence="1" id="KW-0677">Repeat</keyword>
<feature type="region of interest" description="Disordered" evidence="3">
    <location>
        <begin position="408"/>
        <end position="448"/>
    </location>
</feature>
<dbReference type="AlphaFoldDB" id="A0A2P5HYZ3"/>
<gene>
    <name evidence="5" type="ORF">DHEL01_v206132</name>
</gene>
<feature type="transmembrane region" description="Helical" evidence="4">
    <location>
        <begin position="450"/>
        <end position="473"/>
    </location>
</feature>
<keyword evidence="4" id="KW-1133">Transmembrane helix</keyword>
<dbReference type="InterPro" id="IPR015915">
    <property type="entry name" value="Kelch-typ_b-propeller"/>
</dbReference>
<evidence type="ECO:0000256" key="4">
    <source>
        <dbReference type="SAM" id="Phobius"/>
    </source>
</evidence>
<feature type="region of interest" description="Disordered" evidence="3">
    <location>
        <begin position="505"/>
        <end position="547"/>
    </location>
</feature>
<dbReference type="PANTHER" id="PTHR47435:SF4">
    <property type="entry name" value="KELCH REPEAT PROTEIN (AFU_ORTHOLOGUE AFUA_5G12780)"/>
    <property type="match status" value="1"/>
</dbReference>
<keyword evidence="6" id="KW-1185">Reference proteome</keyword>
<feature type="compositionally biased region" description="Basic and acidic residues" evidence="3">
    <location>
        <begin position="536"/>
        <end position="547"/>
    </location>
</feature>
<dbReference type="OrthoDB" id="540004at2759"/>
<keyword evidence="4" id="KW-0472">Membrane</keyword>
<dbReference type="GO" id="GO:0019760">
    <property type="term" value="P:glucosinolate metabolic process"/>
    <property type="evidence" value="ECO:0007669"/>
    <property type="project" value="UniProtKB-ARBA"/>
</dbReference>
<accession>A0A2P5HYZ3</accession>
<evidence type="ECO:0008006" key="7">
    <source>
        <dbReference type="Google" id="ProtNLM"/>
    </source>
</evidence>
<evidence type="ECO:0000256" key="3">
    <source>
        <dbReference type="SAM" id="MobiDB-lite"/>
    </source>
</evidence>
<dbReference type="Proteomes" id="UP000094444">
    <property type="component" value="Unassembled WGS sequence"/>
</dbReference>
<organism evidence="5 6">
    <name type="scientific">Diaporthe helianthi</name>
    <dbReference type="NCBI Taxonomy" id="158607"/>
    <lineage>
        <taxon>Eukaryota</taxon>
        <taxon>Fungi</taxon>
        <taxon>Dikarya</taxon>
        <taxon>Ascomycota</taxon>
        <taxon>Pezizomycotina</taxon>
        <taxon>Sordariomycetes</taxon>
        <taxon>Sordariomycetidae</taxon>
        <taxon>Diaporthales</taxon>
        <taxon>Diaporthaceae</taxon>
        <taxon>Diaporthe</taxon>
    </lineage>
</organism>
<dbReference type="PANTHER" id="PTHR47435">
    <property type="entry name" value="KELCH REPEAT PROTEIN (AFU_ORTHOLOGUE AFUA_5G12780)"/>
    <property type="match status" value="1"/>
</dbReference>
<evidence type="ECO:0000313" key="6">
    <source>
        <dbReference type="Proteomes" id="UP000094444"/>
    </source>
</evidence>
<keyword evidence="4" id="KW-0812">Transmembrane</keyword>
<name>A0A2P5HYZ3_DIAHE</name>
<dbReference type="SUPFAM" id="SSF117281">
    <property type="entry name" value="Kelch motif"/>
    <property type="match status" value="1"/>
</dbReference>